<evidence type="ECO:0000313" key="3">
    <source>
        <dbReference type="Proteomes" id="UP000571128"/>
    </source>
</evidence>
<dbReference type="AlphaFoldDB" id="A0A841YIQ4"/>
<evidence type="ECO:0000313" key="2">
    <source>
        <dbReference type="EMBL" id="MBC1399918.1"/>
    </source>
</evidence>
<organism evidence="2 3">
    <name type="scientific">Listeria fleischmannii</name>
    <dbReference type="NCBI Taxonomy" id="1069827"/>
    <lineage>
        <taxon>Bacteria</taxon>
        <taxon>Bacillati</taxon>
        <taxon>Bacillota</taxon>
        <taxon>Bacilli</taxon>
        <taxon>Bacillales</taxon>
        <taxon>Listeriaceae</taxon>
        <taxon>Listeria</taxon>
    </lineage>
</organism>
<dbReference type="EMBL" id="JAARPY010000020">
    <property type="protein sequence ID" value="MBC1399918.1"/>
    <property type="molecule type" value="Genomic_DNA"/>
</dbReference>
<proteinExistence type="predicted"/>
<protein>
    <recommendedName>
        <fullName evidence="1">DUF6906 domain-containing protein</fullName>
    </recommendedName>
</protein>
<sequence length="62" mass="7584">MKGNPKNPTHKQKQVLKAHKKAPENWWVVGKTTNRLFIQHKISRKYYSVKWLTEEEQRLRLR</sequence>
<accession>A0A841YIQ4</accession>
<dbReference type="Proteomes" id="UP000571128">
    <property type="component" value="Unassembled WGS sequence"/>
</dbReference>
<dbReference type="Pfam" id="PF21847">
    <property type="entry name" value="DUF6906"/>
    <property type="match status" value="1"/>
</dbReference>
<dbReference type="InterPro" id="IPR054201">
    <property type="entry name" value="DUF6906"/>
</dbReference>
<reference evidence="2 3" key="1">
    <citation type="submission" date="2020-03" db="EMBL/GenBank/DDBJ databases">
        <title>Soil Listeria distribution.</title>
        <authorList>
            <person name="Liao J."/>
            <person name="Wiedmann M."/>
        </authorList>
    </citation>
    <scope>NUCLEOTIDE SEQUENCE [LARGE SCALE GENOMIC DNA]</scope>
    <source>
        <strain evidence="2 3">FSL L7-1645</strain>
    </source>
</reference>
<evidence type="ECO:0000259" key="1">
    <source>
        <dbReference type="Pfam" id="PF21847"/>
    </source>
</evidence>
<dbReference type="RefSeq" id="WP_185363542.1">
    <property type="nucleotide sequence ID" value="NZ_JAARPY010000020.1"/>
</dbReference>
<feature type="domain" description="DUF6906" evidence="1">
    <location>
        <begin position="4"/>
        <end position="47"/>
    </location>
</feature>
<gene>
    <name evidence="2" type="ORF">HB844_13725</name>
</gene>
<name>A0A841YIQ4_9LIST</name>
<comment type="caution">
    <text evidence="2">The sequence shown here is derived from an EMBL/GenBank/DDBJ whole genome shotgun (WGS) entry which is preliminary data.</text>
</comment>